<dbReference type="RefSeq" id="WP_201815286.1">
    <property type="nucleotide sequence ID" value="NZ_JAERRH010000003.1"/>
</dbReference>
<dbReference type="EMBL" id="JAERRH010000003">
    <property type="protein sequence ID" value="MBL1104837.1"/>
    <property type="molecule type" value="Genomic_DNA"/>
</dbReference>
<dbReference type="Proteomes" id="UP000621386">
    <property type="component" value="Unassembled WGS sequence"/>
</dbReference>
<proteinExistence type="predicted"/>
<protein>
    <submittedName>
        <fullName evidence="1">Uncharacterized protein</fullName>
    </submittedName>
</protein>
<organism evidence="1 2">
    <name type="scientific">Streptomyces musisoli</name>
    <dbReference type="NCBI Taxonomy" id="2802280"/>
    <lineage>
        <taxon>Bacteria</taxon>
        <taxon>Bacillati</taxon>
        <taxon>Actinomycetota</taxon>
        <taxon>Actinomycetes</taxon>
        <taxon>Kitasatosporales</taxon>
        <taxon>Streptomycetaceae</taxon>
        <taxon>Streptomyces</taxon>
    </lineage>
</organism>
<keyword evidence="2" id="KW-1185">Reference proteome</keyword>
<evidence type="ECO:0000313" key="2">
    <source>
        <dbReference type="Proteomes" id="UP000621386"/>
    </source>
</evidence>
<sequence length="67" mass="6555">MTSSCAAAPFFRADADADADADAVASFCAAAPFFRADAGAVVASSGVGVRPGTSSLSSIAGWRVLVS</sequence>
<name>A0ABS1NXK3_9ACTN</name>
<reference evidence="1 2" key="1">
    <citation type="submission" date="2021-01" db="EMBL/GenBank/DDBJ databases">
        <title>WGS of actinomycetes isolated from Thailand.</title>
        <authorList>
            <person name="Thawai C."/>
        </authorList>
    </citation>
    <scope>NUCLEOTIDE SEQUENCE [LARGE SCALE GENOMIC DNA]</scope>
    <source>
        <strain evidence="1 2">CH5-8</strain>
    </source>
</reference>
<comment type="caution">
    <text evidence="1">The sequence shown here is derived from an EMBL/GenBank/DDBJ whole genome shotgun (WGS) entry which is preliminary data.</text>
</comment>
<gene>
    <name evidence="1" type="ORF">JK361_09570</name>
</gene>
<accession>A0ABS1NXK3</accession>
<evidence type="ECO:0000313" key="1">
    <source>
        <dbReference type="EMBL" id="MBL1104837.1"/>
    </source>
</evidence>